<evidence type="ECO:0000256" key="3">
    <source>
        <dbReference type="ARBA" id="ARBA00022692"/>
    </source>
</evidence>
<feature type="domain" description="Major facilitator superfamily (MFS) profile" evidence="7">
    <location>
        <begin position="11"/>
        <end position="451"/>
    </location>
</feature>
<dbReference type="Gene3D" id="1.20.1250.20">
    <property type="entry name" value="MFS general substrate transporter like domains"/>
    <property type="match status" value="1"/>
</dbReference>
<dbReference type="PROSITE" id="PS00216">
    <property type="entry name" value="SUGAR_TRANSPORT_1"/>
    <property type="match status" value="1"/>
</dbReference>
<keyword evidence="2" id="KW-0813">Transport</keyword>
<feature type="transmembrane region" description="Helical" evidence="6">
    <location>
        <begin position="135"/>
        <end position="157"/>
    </location>
</feature>
<keyword evidence="4 6" id="KW-1133">Transmembrane helix</keyword>
<feature type="transmembrane region" description="Helical" evidence="6">
    <location>
        <begin position="330"/>
        <end position="347"/>
    </location>
</feature>
<keyword evidence="3 6" id="KW-0812">Transmembrane</keyword>
<organism evidence="8 9">
    <name type="scientific">Metabacillus rhizolycopersici</name>
    <dbReference type="NCBI Taxonomy" id="2875709"/>
    <lineage>
        <taxon>Bacteria</taxon>
        <taxon>Bacillati</taxon>
        <taxon>Bacillota</taxon>
        <taxon>Bacilli</taxon>
        <taxon>Bacillales</taxon>
        <taxon>Bacillaceae</taxon>
        <taxon>Metabacillus</taxon>
    </lineage>
</organism>
<dbReference type="Gene3D" id="1.20.1720.10">
    <property type="entry name" value="Multidrug resistance protein D"/>
    <property type="match status" value="1"/>
</dbReference>
<evidence type="ECO:0000313" key="8">
    <source>
        <dbReference type="EMBL" id="MBZ5752525.1"/>
    </source>
</evidence>
<evidence type="ECO:0000256" key="6">
    <source>
        <dbReference type="SAM" id="Phobius"/>
    </source>
</evidence>
<evidence type="ECO:0000256" key="4">
    <source>
        <dbReference type="ARBA" id="ARBA00022989"/>
    </source>
</evidence>
<dbReference type="InterPro" id="IPR005829">
    <property type="entry name" value="Sugar_transporter_CS"/>
</dbReference>
<comment type="caution">
    <text evidence="8">The sequence shown here is derived from an EMBL/GenBank/DDBJ whole genome shotgun (WGS) entry which is preliminary data.</text>
</comment>
<feature type="transmembrane region" description="Helical" evidence="6">
    <location>
        <begin position="12"/>
        <end position="36"/>
    </location>
</feature>
<proteinExistence type="predicted"/>
<sequence length="475" mass="50952">MGEKSHGANQFIVGIVLAVLTFWLFAQSMINIIPVIQKDLGISLGMLNIATSLTSLFSGLFIVLAGGLSDRMGRKRLTYIGLMLSIVGCLLIIVSQNATLLIIGRVVQGISAACIMPATIALIKAAFDGKDRQRALSYWSFGSWGGGGLTALVGGAIATYMGWRWIFVVSIGIALLSMLLLKNIQESKADEQRKEKFDFTGFFLFIIAMLMINIIVTRGQDFGWTSPLTLSLIGGALVTMIIFFTVERKKKNQFIEFSLFKTKAYTGAVVSNFLQNGIAATIVVAITYVQLARGFTPFQTGLLTIGNIIAVVVMIRVGEKMLQKMGARKPMLLATFIASLGMSMTAMTFLSDLIYIIVVFIGFLIAGVGIGMYATPSIDTSIVNISDDKVGIASGIYKMASSLGYSFGIAISTAVYGVLAAVGSTHVAAAIGILVNIAFAIPALIFVSKTIQPDEGLERPVQAIKVDEKLVVQQD</sequence>
<dbReference type="PANTHER" id="PTHR42718">
    <property type="entry name" value="MAJOR FACILITATOR SUPERFAMILY MULTIDRUG TRANSPORTER MFSC"/>
    <property type="match status" value="1"/>
</dbReference>
<feature type="transmembrane region" description="Helical" evidence="6">
    <location>
        <begin position="267"/>
        <end position="289"/>
    </location>
</feature>
<feature type="transmembrane region" description="Helical" evidence="6">
    <location>
        <begin position="163"/>
        <end position="181"/>
    </location>
</feature>
<dbReference type="InterPro" id="IPR011701">
    <property type="entry name" value="MFS"/>
</dbReference>
<comment type="subcellular location">
    <subcellularLocation>
        <location evidence="1">Cell membrane</location>
        <topology evidence="1">Multi-pass membrane protein</topology>
    </subcellularLocation>
</comment>
<protein>
    <submittedName>
        <fullName evidence="8">MFS transporter</fullName>
    </submittedName>
</protein>
<dbReference type="Pfam" id="PF07690">
    <property type="entry name" value="MFS_1"/>
    <property type="match status" value="1"/>
</dbReference>
<keyword evidence="9" id="KW-1185">Reference proteome</keyword>
<feature type="transmembrane region" description="Helical" evidence="6">
    <location>
        <begin position="42"/>
        <end position="65"/>
    </location>
</feature>
<evidence type="ECO:0000256" key="5">
    <source>
        <dbReference type="ARBA" id="ARBA00023136"/>
    </source>
</evidence>
<reference evidence="8" key="1">
    <citation type="submission" date="2024-05" db="EMBL/GenBank/DDBJ databases">
        <title>Metabacillus sp. nov., isolated from the rhizosphere soil of tomato plants.</title>
        <authorList>
            <person name="Ma R."/>
        </authorList>
    </citation>
    <scope>NUCLEOTIDE SEQUENCE</scope>
    <source>
        <strain evidence="8">DBTR6</strain>
    </source>
</reference>
<feature type="transmembrane region" description="Helical" evidence="6">
    <location>
        <begin position="427"/>
        <end position="447"/>
    </location>
</feature>
<dbReference type="CDD" id="cd17321">
    <property type="entry name" value="MFS_MMR_MDR_like"/>
    <property type="match status" value="1"/>
</dbReference>
<name>A0ABS7UW36_9BACI</name>
<evidence type="ECO:0000256" key="1">
    <source>
        <dbReference type="ARBA" id="ARBA00004651"/>
    </source>
</evidence>
<dbReference type="PROSITE" id="PS50850">
    <property type="entry name" value="MFS"/>
    <property type="match status" value="1"/>
</dbReference>
<feature type="transmembrane region" description="Helical" evidence="6">
    <location>
        <begin position="301"/>
        <end position="318"/>
    </location>
</feature>
<gene>
    <name evidence="8" type="ORF">K9V48_20325</name>
</gene>
<feature type="transmembrane region" description="Helical" evidence="6">
    <location>
        <begin position="228"/>
        <end position="246"/>
    </location>
</feature>
<feature type="transmembrane region" description="Helical" evidence="6">
    <location>
        <begin position="353"/>
        <end position="375"/>
    </location>
</feature>
<dbReference type="InterPro" id="IPR036259">
    <property type="entry name" value="MFS_trans_sf"/>
</dbReference>
<accession>A0ABS7UW36</accession>
<dbReference type="Proteomes" id="UP001165287">
    <property type="component" value="Unassembled WGS sequence"/>
</dbReference>
<dbReference type="SUPFAM" id="SSF103473">
    <property type="entry name" value="MFS general substrate transporter"/>
    <property type="match status" value="1"/>
</dbReference>
<evidence type="ECO:0000313" key="9">
    <source>
        <dbReference type="Proteomes" id="UP001165287"/>
    </source>
</evidence>
<dbReference type="EMBL" id="JAIQUM010000058">
    <property type="protein sequence ID" value="MBZ5752525.1"/>
    <property type="molecule type" value="Genomic_DNA"/>
</dbReference>
<dbReference type="PANTHER" id="PTHR42718:SF9">
    <property type="entry name" value="MAJOR FACILITATOR SUPERFAMILY MULTIDRUG TRANSPORTER MFSC"/>
    <property type="match status" value="1"/>
</dbReference>
<keyword evidence="5 6" id="KW-0472">Membrane</keyword>
<dbReference type="InterPro" id="IPR020846">
    <property type="entry name" value="MFS_dom"/>
</dbReference>
<feature type="transmembrane region" description="Helical" evidence="6">
    <location>
        <begin position="396"/>
        <end position="421"/>
    </location>
</feature>
<evidence type="ECO:0000259" key="7">
    <source>
        <dbReference type="PROSITE" id="PS50850"/>
    </source>
</evidence>
<feature type="transmembrane region" description="Helical" evidence="6">
    <location>
        <begin position="197"/>
        <end position="216"/>
    </location>
</feature>
<dbReference type="RefSeq" id="WP_224140977.1">
    <property type="nucleotide sequence ID" value="NZ_JAIQUM010000058.1"/>
</dbReference>
<evidence type="ECO:0000256" key="2">
    <source>
        <dbReference type="ARBA" id="ARBA00022448"/>
    </source>
</evidence>
<feature type="transmembrane region" description="Helical" evidence="6">
    <location>
        <begin position="77"/>
        <end position="94"/>
    </location>
</feature>
<feature type="transmembrane region" description="Helical" evidence="6">
    <location>
        <begin position="100"/>
        <end position="123"/>
    </location>
</feature>